<sequence>MSVCPSGRRSQHHCRSRRRHRAGGHPQLEHGCRQTAAVPGHQCAGSQFTTASVTSVYSVLPARGRAGQSQLLQITDDSMTKINLIEVSSPLLAANRPRLPTGGGRTTEKGKN</sequence>
<evidence type="ECO:0000313" key="2">
    <source>
        <dbReference type="EMBL" id="KAK7482698.1"/>
    </source>
</evidence>
<reference evidence="2 3" key="1">
    <citation type="journal article" date="2023" name="Sci. Data">
        <title>Genome assembly of the Korean intertidal mud-creeper Batillaria attramentaria.</title>
        <authorList>
            <person name="Patra A.K."/>
            <person name="Ho P.T."/>
            <person name="Jun S."/>
            <person name="Lee S.J."/>
            <person name="Kim Y."/>
            <person name="Won Y.J."/>
        </authorList>
    </citation>
    <scope>NUCLEOTIDE SEQUENCE [LARGE SCALE GENOMIC DNA]</scope>
    <source>
        <strain evidence="2">Wonlab-2016</strain>
    </source>
</reference>
<protein>
    <submittedName>
        <fullName evidence="2">Uncharacterized protein</fullName>
    </submittedName>
</protein>
<organism evidence="2 3">
    <name type="scientific">Batillaria attramentaria</name>
    <dbReference type="NCBI Taxonomy" id="370345"/>
    <lineage>
        <taxon>Eukaryota</taxon>
        <taxon>Metazoa</taxon>
        <taxon>Spiralia</taxon>
        <taxon>Lophotrochozoa</taxon>
        <taxon>Mollusca</taxon>
        <taxon>Gastropoda</taxon>
        <taxon>Caenogastropoda</taxon>
        <taxon>Sorbeoconcha</taxon>
        <taxon>Cerithioidea</taxon>
        <taxon>Batillariidae</taxon>
        <taxon>Batillaria</taxon>
    </lineage>
</organism>
<evidence type="ECO:0000313" key="3">
    <source>
        <dbReference type="Proteomes" id="UP001519460"/>
    </source>
</evidence>
<accession>A0ABD0K730</accession>
<dbReference type="Proteomes" id="UP001519460">
    <property type="component" value="Unassembled WGS sequence"/>
</dbReference>
<dbReference type="AlphaFoldDB" id="A0ABD0K730"/>
<name>A0ABD0K730_9CAEN</name>
<evidence type="ECO:0000256" key="1">
    <source>
        <dbReference type="SAM" id="MobiDB-lite"/>
    </source>
</evidence>
<gene>
    <name evidence="2" type="ORF">BaRGS_00026107</name>
</gene>
<dbReference type="EMBL" id="JACVVK020000240">
    <property type="protein sequence ID" value="KAK7482698.1"/>
    <property type="molecule type" value="Genomic_DNA"/>
</dbReference>
<feature type="region of interest" description="Disordered" evidence="1">
    <location>
        <begin position="1"/>
        <end position="30"/>
    </location>
</feature>
<feature type="compositionally biased region" description="Basic residues" evidence="1">
    <location>
        <begin position="9"/>
        <end position="23"/>
    </location>
</feature>
<comment type="caution">
    <text evidence="2">The sequence shown here is derived from an EMBL/GenBank/DDBJ whole genome shotgun (WGS) entry which is preliminary data.</text>
</comment>
<keyword evidence="3" id="KW-1185">Reference proteome</keyword>
<proteinExistence type="predicted"/>